<reference evidence="2 3" key="1">
    <citation type="journal article" date="2017" name="Front. Microbiol.">
        <title>Comparative Genomic Analysis of the Class Epsilonproteobacteria and Proposed Reclassification to Epsilonbacteraeota (phyl. nov.).</title>
        <authorList>
            <person name="Waite D.W."/>
            <person name="Vanwonterghem I."/>
            <person name="Rinke C."/>
            <person name="Parks D.H."/>
            <person name="Zhang Y."/>
            <person name="Takai K."/>
            <person name="Sievert S.M."/>
            <person name="Simon J."/>
            <person name="Campbell B.J."/>
            <person name="Hanson T.E."/>
            <person name="Woyke T."/>
            <person name="Klotz M.G."/>
            <person name="Hugenholtz P."/>
        </authorList>
    </citation>
    <scope>NUCLEOTIDE SEQUENCE [LARGE SCALE GENOMIC DNA]</scope>
    <source>
        <strain evidence="2">UBA12443</strain>
    </source>
</reference>
<protein>
    <recommendedName>
        <fullName evidence="1">GGDEF domain-containing protein</fullName>
    </recommendedName>
</protein>
<dbReference type="SMART" id="SM00267">
    <property type="entry name" value="GGDEF"/>
    <property type="match status" value="1"/>
</dbReference>
<dbReference type="RefSeq" id="WP_303662823.1">
    <property type="nucleotide sequence ID" value="NZ_DLUI01000034.1"/>
</dbReference>
<sequence length="313" mass="35641">MENINKDLYALVDEIIQELKHNNLPPIPENFRFYFDKLLETKNDALRHKITSISPRFDEKLHNEFEYERSLNQGTKAVKLILKQGSSVYKNTTLLKKIIQNKKDSVIANKNQETLLEVTASVESVLDRFLVSLEKQSTIIKELYGTAASSIKNAKRTSLYNASLGVFNKKYFITLLEKERESCINSSYESALMAVSLVIETIEVENKKAHANLIRELAKTLSNALRRSDSIAYYGDGVFSILLRHTSDEHAEIAAERFYRLISKSILFEQESTQKHQNILMGIVQIDSCLLAEEILEQSIEAMHSSASTDISD</sequence>
<dbReference type="PROSITE" id="PS50887">
    <property type="entry name" value="GGDEF"/>
    <property type="match status" value="1"/>
</dbReference>
<organism evidence="2 3">
    <name type="scientific">Sulfuricurvum kujiense</name>
    <dbReference type="NCBI Taxonomy" id="148813"/>
    <lineage>
        <taxon>Bacteria</taxon>
        <taxon>Pseudomonadati</taxon>
        <taxon>Campylobacterota</taxon>
        <taxon>Epsilonproteobacteria</taxon>
        <taxon>Campylobacterales</taxon>
        <taxon>Sulfurimonadaceae</taxon>
        <taxon>Sulfuricurvum</taxon>
    </lineage>
</organism>
<dbReference type="InterPro" id="IPR029787">
    <property type="entry name" value="Nucleotide_cyclase"/>
</dbReference>
<gene>
    <name evidence="2" type="ORF">CFH83_02060</name>
</gene>
<accession>A0A2D3WLJ1</accession>
<proteinExistence type="predicted"/>
<dbReference type="AlphaFoldDB" id="A0A2D3WLJ1"/>
<dbReference type="Proteomes" id="UP000228859">
    <property type="component" value="Unassembled WGS sequence"/>
</dbReference>
<dbReference type="EMBL" id="DLUI01000034">
    <property type="protein sequence ID" value="DAB39176.1"/>
    <property type="molecule type" value="Genomic_DNA"/>
</dbReference>
<dbReference type="SUPFAM" id="SSF55073">
    <property type="entry name" value="Nucleotide cyclase"/>
    <property type="match status" value="1"/>
</dbReference>
<evidence type="ECO:0000259" key="1">
    <source>
        <dbReference type="PROSITE" id="PS50887"/>
    </source>
</evidence>
<feature type="domain" description="GGDEF" evidence="1">
    <location>
        <begin position="195"/>
        <end position="313"/>
    </location>
</feature>
<dbReference type="InterPro" id="IPR000160">
    <property type="entry name" value="GGDEF_dom"/>
</dbReference>
<dbReference type="Gene3D" id="3.30.70.270">
    <property type="match status" value="1"/>
</dbReference>
<dbReference type="Pfam" id="PF00990">
    <property type="entry name" value="GGDEF"/>
    <property type="match status" value="1"/>
</dbReference>
<evidence type="ECO:0000313" key="3">
    <source>
        <dbReference type="Proteomes" id="UP000228859"/>
    </source>
</evidence>
<evidence type="ECO:0000313" key="2">
    <source>
        <dbReference type="EMBL" id="DAB39176.1"/>
    </source>
</evidence>
<dbReference type="InterPro" id="IPR043128">
    <property type="entry name" value="Rev_trsase/Diguanyl_cyclase"/>
</dbReference>
<comment type="caution">
    <text evidence="2">The sequence shown here is derived from an EMBL/GenBank/DDBJ whole genome shotgun (WGS) entry which is preliminary data.</text>
</comment>
<name>A0A2D3WLJ1_9BACT</name>